<feature type="transmembrane region" description="Helical" evidence="6">
    <location>
        <begin position="444"/>
        <end position="463"/>
    </location>
</feature>
<dbReference type="InterPro" id="IPR012338">
    <property type="entry name" value="Beta-lactam/transpept-like"/>
</dbReference>
<comment type="caution">
    <text evidence="8">The sequence shown here is derived from an EMBL/GenBank/DDBJ whole genome shotgun (WGS) entry which is preliminary data.</text>
</comment>
<dbReference type="InterPro" id="IPR001182">
    <property type="entry name" value="FtsW/RodA"/>
</dbReference>
<dbReference type="RefSeq" id="WP_131851384.1">
    <property type="nucleotide sequence ID" value="NZ_SKFH01000007.1"/>
</dbReference>
<evidence type="ECO:0000256" key="3">
    <source>
        <dbReference type="ARBA" id="ARBA00022960"/>
    </source>
</evidence>
<reference evidence="8 9" key="1">
    <citation type="submission" date="2019-03" db="EMBL/GenBank/DDBJ databases">
        <authorList>
            <person name="Kim M.K.M."/>
        </authorList>
    </citation>
    <scope>NUCLEOTIDE SEQUENCE [LARGE SCALE GENOMIC DNA]</scope>
    <source>
        <strain evidence="8 9">17J68-15</strain>
    </source>
</reference>
<accession>A0A4R4E6P5</accession>
<dbReference type="GO" id="GO:0015648">
    <property type="term" value="F:lipid-linked peptidoglycan transporter activity"/>
    <property type="evidence" value="ECO:0007669"/>
    <property type="project" value="TreeGrafter"/>
</dbReference>
<dbReference type="Proteomes" id="UP000295164">
    <property type="component" value="Unassembled WGS sequence"/>
</dbReference>
<keyword evidence="2 6" id="KW-0812">Transmembrane</keyword>
<dbReference type="GO" id="GO:0008658">
    <property type="term" value="F:penicillin binding"/>
    <property type="evidence" value="ECO:0007669"/>
    <property type="project" value="InterPro"/>
</dbReference>
<evidence type="ECO:0000313" key="8">
    <source>
        <dbReference type="EMBL" id="TCZ73365.1"/>
    </source>
</evidence>
<name>A0A4R4E6P5_9BACT</name>
<gene>
    <name evidence="8" type="ORF">E0486_06750</name>
</gene>
<feature type="transmembrane region" description="Helical" evidence="6">
    <location>
        <begin position="655"/>
        <end position="676"/>
    </location>
</feature>
<evidence type="ECO:0000256" key="2">
    <source>
        <dbReference type="ARBA" id="ARBA00022692"/>
    </source>
</evidence>
<feature type="transmembrane region" description="Helical" evidence="6">
    <location>
        <begin position="763"/>
        <end position="786"/>
    </location>
</feature>
<dbReference type="GO" id="GO:0032153">
    <property type="term" value="C:cell division site"/>
    <property type="evidence" value="ECO:0007669"/>
    <property type="project" value="TreeGrafter"/>
</dbReference>
<keyword evidence="3" id="KW-0133">Cell shape</keyword>
<evidence type="ECO:0000256" key="4">
    <source>
        <dbReference type="ARBA" id="ARBA00022989"/>
    </source>
</evidence>
<feature type="transmembrane region" description="Helical" evidence="6">
    <location>
        <begin position="717"/>
        <end position="742"/>
    </location>
</feature>
<comment type="subcellular location">
    <subcellularLocation>
        <location evidence="1">Membrane</location>
        <topology evidence="1">Multi-pass membrane protein</topology>
    </subcellularLocation>
</comment>
<feature type="transmembrane region" description="Helical" evidence="6">
    <location>
        <begin position="685"/>
        <end position="705"/>
    </location>
</feature>
<keyword evidence="5 6" id="KW-0472">Membrane</keyword>
<dbReference type="GO" id="GO:0051301">
    <property type="term" value="P:cell division"/>
    <property type="evidence" value="ECO:0007669"/>
    <property type="project" value="InterPro"/>
</dbReference>
<proteinExistence type="predicted"/>
<feature type="transmembrane region" description="Helical" evidence="6">
    <location>
        <begin position="333"/>
        <end position="351"/>
    </location>
</feature>
<dbReference type="GO" id="GO:0005886">
    <property type="term" value="C:plasma membrane"/>
    <property type="evidence" value="ECO:0007669"/>
    <property type="project" value="TreeGrafter"/>
</dbReference>
<dbReference type="InterPro" id="IPR001460">
    <property type="entry name" value="PCN-bd_Tpept"/>
</dbReference>
<dbReference type="Pfam" id="PF00905">
    <property type="entry name" value="Transpeptidase"/>
    <property type="match status" value="1"/>
</dbReference>
<dbReference type="Pfam" id="PF01098">
    <property type="entry name" value="FTSW_RODA_SPOVE"/>
    <property type="match status" value="1"/>
</dbReference>
<evidence type="ECO:0000256" key="1">
    <source>
        <dbReference type="ARBA" id="ARBA00004141"/>
    </source>
</evidence>
<dbReference type="EMBL" id="SKFH01000007">
    <property type="protein sequence ID" value="TCZ73365.1"/>
    <property type="molecule type" value="Genomic_DNA"/>
</dbReference>
<feature type="transmembrane region" description="Helical" evidence="6">
    <location>
        <begin position="564"/>
        <end position="582"/>
    </location>
</feature>
<keyword evidence="4 6" id="KW-1133">Transmembrane helix</keyword>
<sequence>MNKRVLERILLAAATLVLGGLFMLLYQGLQKDLADVPQRLQEGSIVNLNTDPKGEALARLLAQQYYLEDPRDIRLVQEAVANGLRNGTSFDNTGALNKRPFLLPAEDALSRGGVSLQQRARLSYRLIGFDGPDTLRYDQEKSAPPQLPSEQRLTGGRSVLAGTVRDRGGRAAAGVLLRLERVLPADTSSTDVEAERDRVSAGFRYRQRPGAPEELVAAYARTDASGRYRFSGLPEGGAWEVLPLQPGFYFGAPKGVGALKGNVGRDFVQSPHTLRLFAGRDFNNLKREGALIVRTPEEARRWYGIIAAGFLLGFWLIHAFLSRKLKGSDPFLLPVLMLLTGISFLALLSLQDPLRDRFLARSTFWYFLAGMAGLLLLQFFDLRRFTPDAALYRLFVVRGRKGEKGLQWGAAAGLLLLATILLGTGPEGSGVKVNLFGFQPSEGIRFLIVLALAGFFAANERFISEYATARRRWNFFYPALGAVLATILLFLMLGDLGPALVVCFTFIILFSFSRGDFWVMAATVALYVIANWIAGNVWIATGVTVVLLAAYLRFGYRRLSESSVMALVVLAGFLLLDQVPGLDRVFPGPVQRLVDRKAIWQNPWDNEVYGGDQIANGLWAMASGGPSGQGIGEGFAKTIPEAHTDMILPAIGEELGWAGVVCLFLLFLVFLHRALLIGRQTGRPFLFYLCAGIGISTFVQFLLIAGGSTGALPLSGITLPFISYGGSSLIINLLAAGFLLSASFVRGSEAQLEYVRKRQDGNLVPAMAVATLGVVALSVNLGRYLFNPARWVVQPALVADRAGARMFSYNPRIAILMNRLEAGALYDRAGRLLATSRKERLLQQRDTLLAGGVTSTDLTRLSHRRLDRYYPYGDQLFFWTGDANTGVFTGALNGWFGEYEMGAELRGFATPETAYDVPAHRFRESRYLPSTEREMTVVGRDYSALAPLLLAGINSHQVAEFKQRNRDVQLSMDAALQTALQRAFSLDDSLRNKRVSVVVLADKSGDVLASANWPLPPTEDWELLTMTSREASRHPGWLTLRDLGFTHATQPGSTAKLATALAGLNKYGADLAQKKLLIRSQDLIRIRSAEPDEAGYIDMQRAIVHSNNSYFIKLANEQRLEEEMATLYLQTGMFWRGVGGYFYERPANNDAREESWRALWRKTEFTSLRRYNPADIRRTRGLGISGAAWGQGELTATPASIARLAAGIANSGQLVPHRYVLKIADSATLPEAALSIARSPELSTLLTGFMKAQSAGKRSILGLQVAGKTGTPERILRGQRINDGWYVFFAPSAQGAGHIVCCIRIEATKGSSDAVRLAGRVVIPELQRRGYIRGFSDGGATTDSVIRIRPLPPNQ</sequence>
<dbReference type="PANTHER" id="PTHR30474:SF3">
    <property type="entry name" value="PEPTIDOGLYCAN GLYCOSYLTRANSFERASE RODA"/>
    <property type="match status" value="1"/>
</dbReference>
<evidence type="ECO:0000313" key="9">
    <source>
        <dbReference type="Proteomes" id="UP000295164"/>
    </source>
</evidence>
<evidence type="ECO:0000256" key="6">
    <source>
        <dbReference type="SAM" id="Phobius"/>
    </source>
</evidence>
<feature type="transmembrane region" description="Helical" evidence="6">
    <location>
        <begin position="302"/>
        <end position="321"/>
    </location>
</feature>
<evidence type="ECO:0000259" key="7">
    <source>
        <dbReference type="Pfam" id="PF00905"/>
    </source>
</evidence>
<organism evidence="8 9">
    <name type="scientific">Flaviaesturariibacter aridisoli</name>
    <dbReference type="NCBI Taxonomy" id="2545761"/>
    <lineage>
        <taxon>Bacteria</taxon>
        <taxon>Pseudomonadati</taxon>
        <taxon>Bacteroidota</taxon>
        <taxon>Chitinophagia</taxon>
        <taxon>Chitinophagales</taxon>
        <taxon>Chitinophagaceae</taxon>
        <taxon>Flaviaestuariibacter</taxon>
    </lineage>
</organism>
<feature type="domain" description="Penicillin-binding protein transpeptidase" evidence="7">
    <location>
        <begin position="996"/>
        <end position="1296"/>
    </location>
</feature>
<dbReference type="OrthoDB" id="9812661at2"/>
<dbReference type="PANTHER" id="PTHR30474">
    <property type="entry name" value="CELL CYCLE PROTEIN"/>
    <property type="match status" value="1"/>
</dbReference>
<evidence type="ECO:0000256" key="5">
    <source>
        <dbReference type="ARBA" id="ARBA00023136"/>
    </source>
</evidence>
<protein>
    <submittedName>
        <fullName evidence="8">Cell cycle protein</fullName>
    </submittedName>
</protein>
<keyword evidence="9" id="KW-1185">Reference proteome</keyword>
<feature type="transmembrane region" description="Helical" evidence="6">
    <location>
        <begin position="363"/>
        <end position="385"/>
    </location>
</feature>
<feature type="transmembrane region" description="Helical" evidence="6">
    <location>
        <begin position="528"/>
        <end position="552"/>
    </location>
</feature>
<dbReference type="SUPFAM" id="SSF56601">
    <property type="entry name" value="beta-lactamase/transpeptidase-like"/>
    <property type="match status" value="1"/>
</dbReference>
<dbReference type="GO" id="GO:0008360">
    <property type="term" value="P:regulation of cell shape"/>
    <property type="evidence" value="ECO:0007669"/>
    <property type="project" value="UniProtKB-KW"/>
</dbReference>
<feature type="transmembrane region" description="Helical" evidence="6">
    <location>
        <begin position="475"/>
        <end position="508"/>
    </location>
</feature>
<dbReference type="Gene3D" id="3.40.710.10">
    <property type="entry name" value="DD-peptidase/beta-lactamase superfamily"/>
    <property type="match status" value="1"/>
</dbReference>